<dbReference type="STRING" id="1071382.H2B2F9"/>
<protein>
    <recommendedName>
        <fullName evidence="1 6">Peptidyl-tRNA hydrolase</fullName>
        <ecNumber evidence="1 6">3.1.1.29</ecNumber>
    </recommendedName>
</protein>
<evidence type="ECO:0000256" key="5">
    <source>
        <dbReference type="ARBA" id="ARBA00038063"/>
    </source>
</evidence>
<dbReference type="GO" id="GO:0032543">
    <property type="term" value="P:mitochondrial translation"/>
    <property type="evidence" value="ECO:0007669"/>
    <property type="project" value="EnsemblFungi"/>
</dbReference>
<dbReference type="PANTHER" id="PTHR17224">
    <property type="entry name" value="PEPTIDYL-TRNA HYDROLASE"/>
    <property type="match status" value="1"/>
</dbReference>
<dbReference type="NCBIfam" id="TIGR00447">
    <property type="entry name" value="pth"/>
    <property type="match status" value="1"/>
</dbReference>
<evidence type="ECO:0000256" key="2">
    <source>
        <dbReference type="ARBA" id="ARBA00022555"/>
    </source>
</evidence>
<dbReference type="GO" id="GO:0004045">
    <property type="term" value="F:peptidyl-tRNA hydrolase activity"/>
    <property type="evidence" value="ECO:0007669"/>
    <property type="project" value="UniProtKB-EC"/>
</dbReference>
<dbReference type="EC" id="3.1.1.29" evidence="1 6"/>
<dbReference type="OrthoDB" id="1711136at2759"/>
<dbReference type="PANTHER" id="PTHR17224:SF1">
    <property type="entry name" value="PEPTIDYL-TRNA HYDROLASE"/>
    <property type="match status" value="1"/>
</dbReference>
<sequence>MELYSKKLGLACITGIGNMEPQYAMTRHNVGICFVDYLKDYLLRGQQPKEFKKCRSAPYVKYLCISNQLVLLRYDGNFMNLSGKYVVPIWSQLPNRHEVRHIVVHDDLSLPVGKVQLRKPESSLRGHNGLKDIAKYYGNRFHKLSVGVDRPESRDSDIVAKYVLNKFNTREVEVLQSESFPSACNLLEKMLLS</sequence>
<evidence type="ECO:0000256" key="7">
    <source>
        <dbReference type="RuleBase" id="RU004320"/>
    </source>
</evidence>
<dbReference type="HOGENOM" id="CLU_062456_2_1_1"/>
<dbReference type="eggNOG" id="KOG2255">
    <property type="taxonomic scope" value="Eukaryota"/>
</dbReference>
<keyword evidence="2" id="KW-0820">tRNA-binding</keyword>
<organism evidence="8 9">
    <name type="scientific">Kazachstania africana (strain ATCC 22294 / BCRC 22015 / CBS 2517 / CECT 1963 / NBRC 1671 / NRRL Y-8276)</name>
    <name type="common">Yeast</name>
    <name type="synonym">Kluyveromyces africanus</name>
    <dbReference type="NCBI Taxonomy" id="1071382"/>
    <lineage>
        <taxon>Eukaryota</taxon>
        <taxon>Fungi</taxon>
        <taxon>Dikarya</taxon>
        <taxon>Ascomycota</taxon>
        <taxon>Saccharomycotina</taxon>
        <taxon>Saccharomycetes</taxon>
        <taxon>Saccharomycetales</taxon>
        <taxon>Saccharomycetaceae</taxon>
        <taxon>Kazachstania</taxon>
    </lineage>
</organism>
<dbReference type="AlphaFoldDB" id="H2B2F9"/>
<accession>H2B2F9</accession>
<comment type="catalytic activity">
    <reaction evidence="6">
        <text>an N-acyl-L-alpha-aminoacyl-tRNA + H2O = an N-acyl-L-amino acid + a tRNA + H(+)</text>
        <dbReference type="Rhea" id="RHEA:54448"/>
        <dbReference type="Rhea" id="RHEA-COMP:10123"/>
        <dbReference type="Rhea" id="RHEA-COMP:13883"/>
        <dbReference type="ChEBI" id="CHEBI:15377"/>
        <dbReference type="ChEBI" id="CHEBI:15378"/>
        <dbReference type="ChEBI" id="CHEBI:59874"/>
        <dbReference type="ChEBI" id="CHEBI:78442"/>
        <dbReference type="ChEBI" id="CHEBI:138191"/>
        <dbReference type="EC" id="3.1.1.29"/>
    </reaction>
</comment>
<proteinExistence type="inferred from homology"/>
<comment type="similarity">
    <text evidence="5 7">Belongs to the PTH family.</text>
</comment>
<evidence type="ECO:0000256" key="3">
    <source>
        <dbReference type="ARBA" id="ARBA00022801"/>
    </source>
</evidence>
<dbReference type="GO" id="GO:0000049">
    <property type="term" value="F:tRNA binding"/>
    <property type="evidence" value="ECO:0007669"/>
    <property type="project" value="UniProtKB-KW"/>
</dbReference>
<dbReference type="GeneID" id="13887016"/>
<dbReference type="InterPro" id="IPR018171">
    <property type="entry name" value="Pept_tRNA_hydro_CS"/>
</dbReference>
<evidence type="ECO:0000256" key="1">
    <source>
        <dbReference type="ARBA" id="ARBA00013260"/>
    </source>
</evidence>
<dbReference type="SUPFAM" id="SSF53178">
    <property type="entry name" value="Peptidyl-tRNA hydrolase-like"/>
    <property type="match status" value="1"/>
</dbReference>
<gene>
    <name evidence="8" type="primary">KAFR0L01980</name>
    <name evidence="8" type="ORF">KAFR_0L01980</name>
</gene>
<dbReference type="InterPro" id="IPR036416">
    <property type="entry name" value="Pept_tRNA_hydro_sf"/>
</dbReference>
<dbReference type="GO" id="GO:0005739">
    <property type="term" value="C:mitochondrion"/>
    <property type="evidence" value="ECO:0007669"/>
    <property type="project" value="GOC"/>
</dbReference>
<keyword evidence="9" id="KW-1185">Reference proteome</keyword>
<dbReference type="PROSITE" id="PS01195">
    <property type="entry name" value="PEPT_TRNA_HYDROL_1"/>
    <property type="match status" value="1"/>
</dbReference>
<dbReference type="RefSeq" id="XP_003959944.1">
    <property type="nucleotide sequence ID" value="XM_003959895.1"/>
</dbReference>
<dbReference type="InterPro" id="IPR001328">
    <property type="entry name" value="Pept_tRNA_hydro"/>
</dbReference>
<dbReference type="FunCoup" id="H2B2F9">
    <property type="interactions" value="129"/>
</dbReference>
<name>H2B2F9_KAZAF</name>
<reference evidence="8 9" key="1">
    <citation type="journal article" date="2011" name="Proc. Natl. Acad. Sci. U.S.A.">
        <title>Evolutionary erosion of yeast sex chromosomes by mating-type switching accidents.</title>
        <authorList>
            <person name="Gordon J.L."/>
            <person name="Armisen D."/>
            <person name="Proux-Wera E."/>
            <person name="Oheigeartaigh S.S."/>
            <person name="Byrne K.P."/>
            <person name="Wolfe K.H."/>
        </authorList>
    </citation>
    <scope>NUCLEOTIDE SEQUENCE [LARGE SCALE GENOMIC DNA]</scope>
    <source>
        <strain evidence="9">ATCC 22294 / BCRC 22015 / CBS 2517 / CECT 1963 / NBRC 1671 / NRRL Y-8276</strain>
    </source>
</reference>
<evidence type="ECO:0000313" key="9">
    <source>
        <dbReference type="Proteomes" id="UP000005220"/>
    </source>
</evidence>
<dbReference type="Gene3D" id="3.40.50.1470">
    <property type="entry name" value="Peptidyl-tRNA hydrolase"/>
    <property type="match status" value="1"/>
</dbReference>
<evidence type="ECO:0000256" key="6">
    <source>
        <dbReference type="RuleBase" id="RU000673"/>
    </source>
</evidence>
<dbReference type="KEGG" id="kaf:KAFR_0L01980"/>
<keyword evidence="4" id="KW-0694">RNA-binding</keyword>
<evidence type="ECO:0000256" key="4">
    <source>
        <dbReference type="ARBA" id="ARBA00022884"/>
    </source>
</evidence>
<evidence type="ECO:0000313" key="8">
    <source>
        <dbReference type="EMBL" id="CCF60809.1"/>
    </source>
</evidence>
<dbReference type="Pfam" id="PF01195">
    <property type="entry name" value="Pept_tRNA_hydro"/>
    <property type="match status" value="1"/>
</dbReference>
<keyword evidence="3 6" id="KW-0378">Hydrolase</keyword>
<dbReference type="PROSITE" id="PS01196">
    <property type="entry name" value="PEPT_TRNA_HYDROL_2"/>
    <property type="match status" value="1"/>
</dbReference>
<dbReference type="InParanoid" id="H2B2F9"/>
<dbReference type="Proteomes" id="UP000005220">
    <property type="component" value="Chromosome 12"/>
</dbReference>
<dbReference type="EMBL" id="HE650832">
    <property type="protein sequence ID" value="CCF60809.1"/>
    <property type="molecule type" value="Genomic_DNA"/>
</dbReference>